<evidence type="ECO:0000313" key="9">
    <source>
        <dbReference type="Proteomes" id="UP000823388"/>
    </source>
</evidence>
<proteinExistence type="predicted"/>
<keyword evidence="6" id="KW-0812">Transmembrane</keyword>
<comment type="caution">
    <text evidence="8">The sequence shown here is derived from an EMBL/GenBank/DDBJ whole genome shotgun (WGS) entry which is preliminary data.</text>
</comment>
<evidence type="ECO:0000256" key="5">
    <source>
        <dbReference type="SAM" id="MobiDB-lite"/>
    </source>
</evidence>
<evidence type="ECO:0000259" key="7">
    <source>
        <dbReference type="PROSITE" id="PS51999"/>
    </source>
</evidence>
<dbReference type="GO" id="GO:0008270">
    <property type="term" value="F:zinc ion binding"/>
    <property type="evidence" value="ECO:0007669"/>
    <property type="project" value="UniProtKB-KW"/>
</dbReference>
<keyword evidence="1" id="KW-0479">Metal-binding</keyword>
<dbReference type="InterPro" id="IPR010666">
    <property type="entry name" value="Znf_GRF"/>
</dbReference>
<dbReference type="PANTHER" id="PTHR33248">
    <property type="entry name" value="ZINC ION-BINDING PROTEIN"/>
    <property type="match status" value="1"/>
</dbReference>
<keyword evidence="6" id="KW-0472">Membrane</keyword>
<feature type="domain" description="GRF-type" evidence="7">
    <location>
        <begin position="46"/>
        <end position="99"/>
    </location>
</feature>
<feature type="non-terminal residue" evidence="8">
    <location>
        <position position="205"/>
    </location>
</feature>
<dbReference type="PROSITE" id="PS51999">
    <property type="entry name" value="ZF_GRF"/>
    <property type="match status" value="1"/>
</dbReference>
<reference evidence="8" key="1">
    <citation type="submission" date="2020-05" db="EMBL/GenBank/DDBJ databases">
        <title>WGS assembly of Panicum virgatum.</title>
        <authorList>
            <person name="Lovell J.T."/>
            <person name="Jenkins J."/>
            <person name="Shu S."/>
            <person name="Juenger T.E."/>
            <person name="Schmutz J."/>
        </authorList>
    </citation>
    <scope>NUCLEOTIDE SEQUENCE</scope>
    <source>
        <strain evidence="8">AP13</strain>
    </source>
</reference>
<evidence type="ECO:0000256" key="3">
    <source>
        <dbReference type="ARBA" id="ARBA00022833"/>
    </source>
</evidence>
<keyword evidence="6" id="KW-1133">Transmembrane helix</keyword>
<keyword evidence="3" id="KW-0862">Zinc</keyword>
<organism evidence="8 9">
    <name type="scientific">Panicum virgatum</name>
    <name type="common">Blackwell switchgrass</name>
    <dbReference type="NCBI Taxonomy" id="38727"/>
    <lineage>
        <taxon>Eukaryota</taxon>
        <taxon>Viridiplantae</taxon>
        <taxon>Streptophyta</taxon>
        <taxon>Embryophyta</taxon>
        <taxon>Tracheophyta</taxon>
        <taxon>Spermatophyta</taxon>
        <taxon>Magnoliopsida</taxon>
        <taxon>Liliopsida</taxon>
        <taxon>Poales</taxon>
        <taxon>Poaceae</taxon>
        <taxon>PACMAD clade</taxon>
        <taxon>Panicoideae</taxon>
        <taxon>Panicodae</taxon>
        <taxon>Paniceae</taxon>
        <taxon>Panicinae</taxon>
        <taxon>Panicum</taxon>
        <taxon>Panicum sect. Hiantes</taxon>
    </lineage>
</organism>
<evidence type="ECO:0000256" key="4">
    <source>
        <dbReference type="PROSITE-ProRule" id="PRU01343"/>
    </source>
</evidence>
<feature type="compositionally biased region" description="Low complexity" evidence="5">
    <location>
        <begin position="1"/>
        <end position="16"/>
    </location>
</feature>
<gene>
    <name evidence="8" type="ORF">PVAP13_3KG211800</name>
</gene>
<feature type="transmembrane region" description="Helical" evidence="6">
    <location>
        <begin position="186"/>
        <end position="204"/>
    </location>
</feature>
<accession>A0A8T0V5Z7</accession>
<sequence length="205" mass="22523">MAASSSQPAGSSASTTRGGGPRGYDGMGSSVPYRAAPLAYEPAVMCWCGLKAPRWISLSDENPSRRYYRCRRSRVRIGYCSLILQSEMDCGYLMWVDPAPTPFMKTLLLDLRDAIWRLKKENSELMIQLSDGLEVLQLKEINQALAKENIDKTEELKAKDMKLEELNATLKVMAGKLISRSDCSSFSIVVCVFAVALGVGTLLGG</sequence>
<dbReference type="AlphaFoldDB" id="A0A8T0V5Z7"/>
<dbReference type="EMBL" id="CM029041">
    <property type="protein sequence ID" value="KAG2629807.1"/>
    <property type="molecule type" value="Genomic_DNA"/>
</dbReference>
<dbReference type="Proteomes" id="UP000823388">
    <property type="component" value="Chromosome 3K"/>
</dbReference>
<evidence type="ECO:0000313" key="8">
    <source>
        <dbReference type="EMBL" id="KAG2629807.1"/>
    </source>
</evidence>
<name>A0A8T0V5Z7_PANVG</name>
<feature type="region of interest" description="Disordered" evidence="5">
    <location>
        <begin position="1"/>
        <end position="23"/>
    </location>
</feature>
<evidence type="ECO:0000256" key="2">
    <source>
        <dbReference type="ARBA" id="ARBA00022771"/>
    </source>
</evidence>
<keyword evidence="9" id="KW-1185">Reference proteome</keyword>
<evidence type="ECO:0000256" key="1">
    <source>
        <dbReference type="ARBA" id="ARBA00022723"/>
    </source>
</evidence>
<protein>
    <recommendedName>
        <fullName evidence="7">GRF-type domain-containing protein</fullName>
    </recommendedName>
</protein>
<keyword evidence="2 4" id="KW-0863">Zinc-finger</keyword>
<evidence type="ECO:0000256" key="6">
    <source>
        <dbReference type="SAM" id="Phobius"/>
    </source>
</evidence>